<organism evidence="3 4">
    <name type="scientific">Vibrio stylophorae</name>
    <dbReference type="NCBI Taxonomy" id="659351"/>
    <lineage>
        <taxon>Bacteria</taxon>
        <taxon>Pseudomonadati</taxon>
        <taxon>Pseudomonadota</taxon>
        <taxon>Gammaproteobacteria</taxon>
        <taxon>Vibrionales</taxon>
        <taxon>Vibrionaceae</taxon>
        <taxon>Vibrio</taxon>
    </lineage>
</organism>
<dbReference type="PROSITE" id="PS51084">
    <property type="entry name" value="HIT_2"/>
    <property type="match status" value="1"/>
</dbReference>
<name>A0ABM8ZSD9_9VIBR</name>
<dbReference type="SUPFAM" id="SSF54197">
    <property type="entry name" value="HIT-like"/>
    <property type="match status" value="1"/>
</dbReference>
<dbReference type="InterPro" id="IPR011146">
    <property type="entry name" value="HIT-like"/>
</dbReference>
<evidence type="ECO:0000256" key="1">
    <source>
        <dbReference type="PROSITE-ProRule" id="PRU00464"/>
    </source>
</evidence>
<dbReference type="PIRSF" id="PIRSF000714">
    <property type="entry name" value="HIT"/>
    <property type="match status" value="1"/>
</dbReference>
<dbReference type="Gene3D" id="3.30.428.10">
    <property type="entry name" value="HIT-like"/>
    <property type="match status" value="1"/>
</dbReference>
<sequence length="141" mass="15990">MNFKLHPQLTADTHLIMDLPLCRALLMPDADFYWVILVPRINDIREIHELTAAQQHQLIDESSMVSQVLSTRFNADKINIGALGNMVPQLHIHHIARFQGDVAWPGPVWGNTRGEKRDDATIVTLIECLKTDFEQSLNIGI</sequence>
<dbReference type="InterPro" id="IPR036265">
    <property type="entry name" value="HIT-like_sf"/>
</dbReference>
<dbReference type="Pfam" id="PF01230">
    <property type="entry name" value="HIT"/>
    <property type="match status" value="1"/>
</dbReference>
<feature type="domain" description="HIT" evidence="2">
    <location>
        <begin position="35"/>
        <end position="104"/>
    </location>
</feature>
<protein>
    <recommendedName>
        <fullName evidence="2">HIT domain-containing protein</fullName>
    </recommendedName>
</protein>
<evidence type="ECO:0000313" key="4">
    <source>
        <dbReference type="Proteomes" id="UP000838672"/>
    </source>
</evidence>
<dbReference type="RefSeq" id="WP_237465435.1">
    <property type="nucleotide sequence ID" value="NZ_CAKLDI010000001.1"/>
</dbReference>
<evidence type="ECO:0000259" key="2">
    <source>
        <dbReference type="PROSITE" id="PS51084"/>
    </source>
</evidence>
<gene>
    <name evidence="3" type="ORF">VST7929_01031</name>
</gene>
<keyword evidence="4" id="KW-1185">Reference proteome</keyword>
<proteinExistence type="predicted"/>
<dbReference type="EMBL" id="CAKLDI010000001">
    <property type="protein sequence ID" value="CAH0533169.1"/>
    <property type="molecule type" value="Genomic_DNA"/>
</dbReference>
<comment type="caution">
    <text evidence="3">The sequence shown here is derived from an EMBL/GenBank/DDBJ whole genome shotgun (WGS) entry which is preliminary data.</text>
</comment>
<dbReference type="Proteomes" id="UP000838672">
    <property type="component" value="Unassembled WGS sequence"/>
</dbReference>
<evidence type="ECO:0000313" key="3">
    <source>
        <dbReference type="EMBL" id="CAH0533169.1"/>
    </source>
</evidence>
<reference evidence="3" key="1">
    <citation type="submission" date="2021-11" db="EMBL/GenBank/DDBJ databases">
        <authorList>
            <person name="Rodrigo-Torres L."/>
            <person name="Arahal R. D."/>
            <person name="Lucena T."/>
        </authorList>
    </citation>
    <scope>NUCLEOTIDE SEQUENCE</scope>
    <source>
        <strain evidence="3">CECT 7929</strain>
    </source>
</reference>
<accession>A0ABM8ZSD9</accession>
<dbReference type="InterPro" id="IPR026026">
    <property type="entry name" value="HIT_Hint"/>
</dbReference>
<comment type="caution">
    <text evidence="1">Lacks conserved residue(s) required for the propagation of feature annotation.</text>
</comment>